<dbReference type="GO" id="GO:0000981">
    <property type="term" value="F:DNA-binding transcription factor activity, RNA polymerase II-specific"/>
    <property type="evidence" value="ECO:0007669"/>
    <property type="project" value="InterPro"/>
</dbReference>
<comment type="subcellular location">
    <subcellularLocation>
        <location evidence="1">Nucleus</location>
    </subcellularLocation>
</comment>
<keyword evidence="4" id="KW-0804">Transcription</keyword>
<evidence type="ECO:0000256" key="5">
    <source>
        <dbReference type="ARBA" id="ARBA00023242"/>
    </source>
</evidence>
<dbReference type="InterPro" id="IPR036864">
    <property type="entry name" value="Zn2-C6_fun-type_DNA-bd_sf"/>
</dbReference>
<dbReference type="GO" id="GO:0006351">
    <property type="term" value="P:DNA-templated transcription"/>
    <property type="evidence" value="ECO:0007669"/>
    <property type="project" value="InterPro"/>
</dbReference>
<accession>A0A084AM05</accession>
<evidence type="ECO:0000256" key="4">
    <source>
        <dbReference type="ARBA" id="ARBA00023163"/>
    </source>
</evidence>
<dbReference type="PROSITE" id="PS00463">
    <property type="entry name" value="ZN2_CY6_FUNGAL_1"/>
    <property type="match status" value="1"/>
</dbReference>
<dbReference type="InterPro" id="IPR001138">
    <property type="entry name" value="Zn2Cys6_DnaBD"/>
</dbReference>
<gene>
    <name evidence="7" type="ORF">S7711_02794</name>
</gene>
<dbReference type="SUPFAM" id="SSF57701">
    <property type="entry name" value="Zn2/Cys6 DNA-binding domain"/>
    <property type="match status" value="1"/>
</dbReference>
<evidence type="ECO:0000256" key="1">
    <source>
        <dbReference type="ARBA" id="ARBA00004123"/>
    </source>
</evidence>
<reference evidence="7 8" key="1">
    <citation type="journal article" date="2014" name="BMC Genomics">
        <title>Comparative genome sequencing reveals chemotype-specific gene clusters in the toxigenic black mold Stachybotrys.</title>
        <authorList>
            <person name="Semeiks J."/>
            <person name="Borek D."/>
            <person name="Otwinowski Z."/>
            <person name="Grishin N.V."/>
        </authorList>
    </citation>
    <scope>NUCLEOTIDE SEQUENCE [LARGE SCALE GENOMIC DNA]</scope>
    <source>
        <strain evidence="8">CBS 109288 / IBT 7711</strain>
    </source>
</reference>
<protein>
    <recommendedName>
        <fullName evidence="6">Zn(2)-C6 fungal-type domain-containing protein</fullName>
    </recommendedName>
</protein>
<dbReference type="Pfam" id="PF00172">
    <property type="entry name" value="Zn_clus"/>
    <property type="match status" value="1"/>
</dbReference>
<feature type="domain" description="Zn(2)-C6 fungal-type" evidence="6">
    <location>
        <begin position="28"/>
        <end position="60"/>
    </location>
</feature>
<keyword evidence="5" id="KW-0539">Nucleus</keyword>
<name>A0A084AM05_STACB</name>
<dbReference type="GO" id="GO:0003677">
    <property type="term" value="F:DNA binding"/>
    <property type="evidence" value="ECO:0007669"/>
    <property type="project" value="InterPro"/>
</dbReference>
<dbReference type="SMART" id="SM00906">
    <property type="entry name" value="Fungal_trans"/>
    <property type="match status" value="1"/>
</dbReference>
<dbReference type="InterPro" id="IPR050815">
    <property type="entry name" value="TF_fung"/>
</dbReference>
<evidence type="ECO:0000313" key="7">
    <source>
        <dbReference type="EMBL" id="KEY66334.1"/>
    </source>
</evidence>
<dbReference type="InterPro" id="IPR007219">
    <property type="entry name" value="XnlR_reg_dom"/>
</dbReference>
<dbReference type="PANTHER" id="PTHR47338">
    <property type="entry name" value="ZN(II)2CYS6 TRANSCRIPTION FACTOR (EUROFUNG)-RELATED"/>
    <property type="match status" value="1"/>
</dbReference>
<dbReference type="SMART" id="SM00066">
    <property type="entry name" value="GAL4"/>
    <property type="match status" value="1"/>
</dbReference>
<dbReference type="GO" id="GO:0005634">
    <property type="term" value="C:nucleus"/>
    <property type="evidence" value="ECO:0007669"/>
    <property type="project" value="UniProtKB-SubCell"/>
</dbReference>
<dbReference type="Pfam" id="PF04082">
    <property type="entry name" value="Fungal_trans"/>
    <property type="match status" value="1"/>
</dbReference>
<dbReference type="AlphaFoldDB" id="A0A084AM05"/>
<dbReference type="EMBL" id="KL648661">
    <property type="protein sequence ID" value="KEY66334.1"/>
    <property type="molecule type" value="Genomic_DNA"/>
</dbReference>
<dbReference type="PROSITE" id="PS50048">
    <property type="entry name" value="ZN2_CY6_FUNGAL_2"/>
    <property type="match status" value="1"/>
</dbReference>
<dbReference type="HOGENOM" id="CLU_005024_1_1_1"/>
<evidence type="ECO:0000256" key="3">
    <source>
        <dbReference type="ARBA" id="ARBA00023015"/>
    </source>
</evidence>
<dbReference type="CDD" id="cd12148">
    <property type="entry name" value="fungal_TF_MHR"/>
    <property type="match status" value="1"/>
</dbReference>
<keyword evidence="2" id="KW-0479">Metal-binding</keyword>
<proteinExistence type="predicted"/>
<organism evidence="7 8">
    <name type="scientific">Stachybotrys chartarum (strain CBS 109288 / IBT 7711)</name>
    <name type="common">Toxic black mold</name>
    <name type="synonym">Stilbospora chartarum</name>
    <dbReference type="NCBI Taxonomy" id="1280523"/>
    <lineage>
        <taxon>Eukaryota</taxon>
        <taxon>Fungi</taxon>
        <taxon>Dikarya</taxon>
        <taxon>Ascomycota</taxon>
        <taxon>Pezizomycotina</taxon>
        <taxon>Sordariomycetes</taxon>
        <taxon>Hypocreomycetidae</taxon>
        <taxon>Hypocreales</taxon>
        <taxon>Stachybotryaceae</taxon>
        <taxon>Stachybotrys</taxon>
    </lineage>
</organism>
<sequence length="778" mass="86443">MTNFAPSGPPDAMRRTTRMRAPMRSSIACLRCRKSKIKCDNNGTSGPCETCVKIGHKCQYPDLAMAHVKRLDPPTGIVRVDEKLIHDKKRAKRGVEAPVSDSYLSEAYAVEVLSYPFLTSEVWDQVFIIFKLHYGTELSFLHLPTLREKLSRNNGKYETTPDLNLVLLGILTLTARFHSELVKYVAHVAAYVNTNPRQRTISSKTGPSSASEFFANALTTAVGPLGRAMTKATIERAQAFLMLGLYEWSQRRPDSGLAAWMYVGVATRLAQALEFGSEDTLHTHLEARNATSPQGTRLASLPSEVGITKEVKRRTMFSCLVLDRMLASGYRRPSMMRSEDLMIQLPCTEMAFDLALDVHTGYLRPGSSKQPCLVTDDSVLRRFVQLADIWGEIAKYSISGGRLTEDMVPWDERSKFKRLRDDLDFFFGNLPETFTLSRQNFYRHDNHQATCMYVSLHMLSSLSQIILNREWLPFIPLQCQYPEGIADSTMAHAGQAPGGYWEDTADRVFRAARRVADLVEIARDKLPYSSLTMFTTWTARFVSLYAQHFPSMDVKGHARGIGFMVGATQEDHGGPLAAVMNKINAHFEGAQASTEFLRTLDGLYLKAKADLSVLSRGYGYDNLGRLGGGYVAEAKKPHVQTQAIAEMALGLTIEQKTEEPAEGTRVVEASSDLQPVTPLGFTAIKNPGRGHGGVGPYGDGEPIAETWHARTQGPPDRLERRVAAVLRLRGVFSMDELNLLESQRLGAVMSDVREFTGAGVLGEEWCDRGQTEFVSEGS</sequence>
<dbReference type="OrthoDB" id="5370478at2759"/>
<keyword evidence="3" id="KW-0805">Transcription regulation</keyword>
<keyword evidence="8" id="KW-1185">Reference proteome</keyword>
<dbReference type="Gene3D" id="4.10.240.10">
    <property type="entry name" value="Zn(2)-C6 fungal-type DNA-binding domain"/>
    <property type="match status" value="1"/>
</dbReference>
<dbReference type="PANTHER" id="PTHR47338:SF5">
    <property type="entry name" value="ZN(II)2CYS6 TRANSCRIPTION FACTOR (EUROFUNG)"/>
    <property type="match status" value="1"/>
</dbReference>
<evidence type="ECO:0000259" key="6">
    <source>
        <dbReference type="PROSITE" id="PS50048"/>
    </source>
</evidence>
<dbReference type="Proteomes" id="UP000028045">
    <property type="component" value="Unassembled WGS sequence"/>
</dbReference>
<dbReference type="GO" id="GO:0008270">
    <property type="term" value="F:zinc ion binding"/>
    <property type="evidence" value="ECO:0007669"/>
    <property type="project" value="InterPro"/>
</dbReference>
<dbReference type="CDD" id="cd00067">
    <property type="entry name" value="GAL4"/>
    <property type="match status" value="1"/>
</dbReference>
<evidence type="ECO:0000256" key="2">
    <source>
        <dbReference type="ARBA" id="ARBA00022723"/>
    </source>
</evidence>
<evidence type="ECO:0000313" key="8">
    <source>
        <dbReference type="Proteomes" id="UP000028045"/>
    </source>
</evidence>